<accession>A0A553ZYX0</accession>
<feature type="transmembrane region" description="Helical" evidence="6">
    <location>
        <begin position="182"/>
        <end position="203"/>
    </location>
</feature>
<evidence type="ECO:0000256" key="6">
    <source>
        <dbReference type="SAM" id="Phobius"/>
    </source>
</evidence>
<dbReference type="GO" id="GO:0005886">
    <property type="term" value="C:plasma membrane"/>
    <property type="evidence" value="ECO:0007669"/>
    <property type="project" value="TreeGrafter"/>
</dbReference>
<dbReference type="GO" id="GO:0005507">
    <property type="term" value="F:copper ion binding"/>
    <property type="evidence" value="ECO:0007669"/>
    <property type="project" value="InterPro"/>
</dbReference>
<dbReference type="GO" id="GO:0030313">
    <property type="term" value="C:cell envelope"/>
    <property type="evidence" value="ECO:0007669"/>
    <property type="project" value="UniProtKB-SubCell"/>
</dbReference>
<gene>
    <name evidence="8" type="ORF">FN960_09835</name>
</gene>
<evidence type="ECO:0000313" key="8">
    <source>
        <dbReference type="EMBL" id="TSB46647.1"/>
    </source>
</evidence>
<protein>
    <recommendedName>
        <fullName evidence="7">CopC domain-containing protein</fullName>
    </recommendedName>
</protein>
<evidence type="ECO:0000256" key="3">
    <source>
        <dbReference type="ARBA" id="ARBA00022729"/>
    </source>
</evidence>
<sequence length="207" mass="22345">MGRRGSVNMLARPKMMILAIIVLLVGLPQTVFAHSHIESTVPTDGDTVEEVVETIELSFDGGIEQGATIQITTESGEEIEPADVQVNSPNIEVELAEPLASGVYTVAYQIISADTHPVEGDFTFTVEAEEVTEPEEDVTEEPEVVEEDDANNDETTEEESVGSEETETSTSDEQQTTEEGSALIWIIGGILIVVLIVAGVVMARRKK</sequence>
<feature type="compositionally biased region" description="Low complexity" evidence="5">
    <location>
        <begin position="168"/>
        <end position="177"/>
    </location>
</feature>
<comment type="subcellular location">
    <subcellularLocation>
        <location evidence="1">Cell envelope</location>
    </subcellularLocation>
</comment>
<evidence type="ECO:0000256" key="5">
    <source>
        <dbReference type="SAM" id="MobiDB-lite"/>
    </source>
</evidence>
<comment type="caution">
    <text evidence="8">The sequence shown here is derived from an EMBL/GenBank/DDBJ whole genome shotgun (WGS) entry which is preliminary data.</text>
</comment>
<dbReference type="Proteomes" id="UP000318521">
    <property type="component" value="Unassembled WGS sequence"/>
</dbReference>
<evidence type="ECO:0000259" key="7">
    <source>
        <dbReference type="Pfam" id="PF04234"/>
    </source>
</evidence>
<dbReference type="InterPro" id="IPR014755">
    <property type="entry name" value="Cu-Rt/internalin_Ig-like"/>
</dbReference>
<keyword evidence="6" id="KW-0812">Transmembrane</keyword>
<name>A0A553ZYX0_9BACI</name>
<feature type="region of interest" description="Disordered" evidence="5">
    <location>
        <begin position="130"/>
        <end position="177"/>
    </location>
</feature>
<dbReference type="GO" id="GO:0042597">
    <property type="term" value="C:periplasmic space"/>
    <property type="evidence" value="ECO:0007669"/>
    <property type="project" value="InterPro"/>
</dbReference>
<dbReference type="Gene3D" id="2.60.40.1220">
    <property type="match status" value="1"/>
</dbReference>
<keyword evidence="2" id="KW-0479">Metal-binding</keyword>
<evidence type="ECO:0000256" key="2">
    <source>
        <dbReference type="ARBA" id="ARBA00022723"/>
    </source>
</evidence>
<dbReference type="InterPro" id="IPR007348">
    <property type="entry name" value="CopC_dom"/>
</dbReference>
<feature type="domain" description="CopC" evidence="7">
    <location>
        <begin position="34"/>
        <end position="126"/>
    </location>
</feature>
<dbReference type="AlphaFoldDB" id="A0A553ZYX0"/>
<dbReference type="Pfam" id="PF04234">
    <property type="entry name" value="CopC"/>
    <property type="match status" value="1"/>
</dbReference>
<dbReference type="GO" id="GO:0046688">
    <property type="term" value="P:response to copper ion"/>
    <property type="evidence" value="ECO:0007669"/>
    <property type="project" value="InterPro"/>
</dbReference>
<evidence type="ECO:0000256" key="1">
    <source>
        <dbReference type="ARBA" id="ARBA00004196"/>
    </source>
</evidence>
<dbReference type="SUPFAM" id="SSF81296">
    <property type="entry name" value="E set domains"/>
    <property type="match status" value="1"/>
</dbReference>
<proteinExistence type="predicted"/>
<keyword evidence="4" id="KW-0186">Copper</keyword>
<feature type="compositionally biased region" description="Acidic residues" evidence="5">
    <location>
        <begin position="130"/>
        <end position="167"/>
    </location>
</feature>
<dbReference type="InterPro" id="IPR014756">
    <property type="entry name" value="Ig_E-set"/>
</dbReference>
<keyword evidence="6" id="KW-0472">Membrane</keyword>
<reference evidence="8 9" key="1">
    <citation type="submission" date="2019-07" db="EMBL/GenBank/DDBJ databases">
        <authorList>
            <person name="Park Y.J."/>
            <person name="Jeong S.E."/>
            <person name="Jung H.S."/>
        </authorList>
    </citation>
    <scope>NUCLEOTIDE SEQUENCE [LARGE SCALE GENOMIC DNA]</scope>
    <source>
        <strain evidence="9">P16(2019)</strain>
    </source>
</reference>
<dbReference type="OrthoDB" id="2353937at2"/>
<dbReference type="InterPro" id="IPR032694">
    <property type="entry name" value="CopC/D"/>
</dbReference>
<dbReference type="EMBL" id="VLXZ01000005">
    <property type="protein sequence ID" value="TSB46647.1"/>
    <property type="molecule type" value="Genomic_DNA"/>
</dbReference>
<dbReference type="PANTHER" id="PTHR34820">
    <property type="entry name" value="INNER MEMBRANE PROTEIN YEBZ"/>
    <property type="match status" value="1"/>
</dbReference>
<keyword evidence="9" id="KW-1185">Reference proteome</keyword>
<dbReference type="GO" id="GO:0006825">
    <property type="term" value="P:copper ion transport"/>
    <property type="evidence" value="ECO:0007669"/>
    <property type="project" value="InterPro"/>
</dbReference>
<dbReference type="PANTHER" id="PTHR34820:SF4">
    <property type="entry name" value="INNER MEMBRANE PROTEIN YEBZ"/>
    <property type="match status" value="1"/>
</dbReference>
<evidence type="ECO:0000313" key="9">
    <source>
        <dbReference type="Proteomes" id="UP000318521"/>
    </source>
</evidence>
<keyword evidence="3" id="KW-0732">Signal</keyword>
<keyword evidence="6" id="KW-1133">Transmembrane helix</keyword>
<organism evidence="8 9">
    <name type="scientific">Alkalicoccobacillus porphyridii</name>
    <dbReference type="NCBI Taxonomy" id="2597270"/>
    <lineage>
        <taxon>Bacteria</taxon>
        <taxon>Bacillati</taxon>
        <taxon>Bacillota</taxon>
        <taxon>Bacilli</taxon>
        <taxon>Bacillales</taxon>
        <taxon>Bacillaceae</taxon>
        <taxon>Alkalicoccobacillus</taxon>
    </lineage>
</organism>
<evidence type="ECO:0000256" key="4">
    <source>
        <dbReference type="ARBA" id="ARBA00023008"/>
    </source>
</evidence>